<dbReference type="PROSITE" id="PS51755">
    <property type="entry name" value="OMPR_PHOB"/>
    <property type="match status" value="1"/>
</dbReference>
<dbReference type="FunFam" id="3.40.50.2300:FF:000001">
    <property type="entry name" value="DNA-binding response regulator PhoB"/>
    <property type="match status" value="1"/>
</dbReference>
<evidence type="ECO:0000256" key="7">
    <source>
        <dbReference type="PROSITE-ProRule" id="PRU00169"/>
    </source>
</evidence>
<dbReference type="Pfam" id="PF00486">
    <property type="entry name" value="Trans_reg_C"/>
    <property type="match status" value="1"/>
</dbReference>
<evidence type="ECO:0000256" key="2">
    <source>
        <dbReference type="ARBA" id="ARBA00022553"/>
    </source>
</evidence>
<dbReference type="GO" id="GO:0000156">
    <property type="term" value="F:phosphorelay response regulator activity"/>
    <property type="evidence" value="ECO:0007669"/>
    <property type="project" value="TreeGrafter"/>
</dbReference>
<dbReference type="Gene3D" id="3.40.50.2300">
    <property type="match status" value="1"/>
</dbReference>
<dbReference type="GO" id="GO:0005829">
    <property type="term" value="C:cytosol"/>
    <property type="evidence" value="ECO:0007669"/>
    <property type="project" value="TreeGrafter"/>
</dbReference>
<dbReference type="PANTHER" id="PTHR48111">
    <property type="entry name" value="REGULATOR OF RPOS"/>
    <property type="match status" value="1"/>
</dbReference>
<keyword evidence="12" id="KW-1185">Reference proteome</keyword>
<protein>
    <submittedName>
        <fullName evidence="11">Response regulator transcription factor</fullName>
    </submittedName>
</protein>
<dbReference type="AlphaFoldDB" id="A0A9J6RET6"/>
<dbReference type="SMART" id="SM00448">
    <property type="entry name" value="REC"/>
    <property type="match status" value="1"/>
</dbReference>
<dbReference type="GO" id="GO:0032993">
    <property type="term" value="C:protein-DNA complex"/>
    <property type="evidence" value="ECO:0007669"/>
    <property type="project" value="TreeGrafter"/>
</dbReference>
<feature type="modified residue" description="4-aspartylphosphate" evidence="7">
    <location>
        <position position="52"/>
    </location>
</feature>
<organism evidence="11 12">
    <name type="scientific">Natronobacillus azotifigens</name>
    <dbReference type="NCBI Taxonomy" id="472978"/>
    <lineage>
        <taxon>Bacteria</taxon>
        <taxon>Bacillati</taxon>
        <taxon>Bacillota</taxon>
        <taxon>Bacilli</taxon>
        <taxon>Bacillales</taxon>
        <taxon>Bacillaceae</taxon>
        <taxon>Natronobacillus</taxon>
    </lineage>
</organism>
<dbReference type="CDD" id="cd17574">
    <property type="entry name" value="REC_OmpR"/>
    <property type="match status" value="1"/>
</dbReference>
<dbReference type="Gene3D" id="1.10.10.10">
    <property type="entry name" value="Winged helix-like DNA-binding domain superfamily/Winged helix DNA-binding domain"/>
    <property type="match status" value="1"/>
</dbReference>
<dbReference type="GO" id="GO:0006355">
    <property type="term" value="P:regulation of DNA-templated transcription"/>
    <property type="evidence" value="ECO:0007669"/>
    <property type="project" value="InterPro"/>
</dbReference>
<evidence type="ECO:0000313" key="12">
    <source>
        <dbReference type="Proteomes" id="UP001084197"/>
    </source>
</evidence>
<gene>
    <name evidence="11" type="ORF">OWO01_13175</name>
</gene>
<evidence type="ECO:0000256" key="6">
    <source>
        <dbReference type="ARBA" id="ARBA00023163"/>
    </source>
</evidence>
<feature type="domain" description="Response regulatory" evidence="9">
    <location>
        <begin position="3"/>
        <end position="116"/>
    </location>
</feature>
<keyword evidence="6" id="KW-0804">Transcription</keyword>
<dbReference type="EMBL" id="JAPRAT010000029">
    <property type="protein sequence ID" value="MCZ0704160.1"/>
    <property type="molecule type" value="Genomic_DNA"/>
</dbReference>
<evidence type="ECO:0000259" key="10">
    <source>
        <dbReference type="PROSITE" id="PS51755"/>
    </source>
</evidence>
<dbReference type="CDD" id="cd00383">
    <property type="entry name" value="trans_reg_C"/>
    <property type="match status" value="1"/>
</dbReference>
<keyword evidence="3" id="KW-0902">Two-component regulatory system</keyword>
<dbReference type="SUPFAM" id="SSF52172">
    <property type="entry name" value="CheY-like"/>
    <property type="match status" value="1"/>
</dbReference>
<keyword evidence="4" id="KW-0805">Transcription regulation</keyword>
<evidence type="ECO:0000256" key="3">
    <source>
        <dbReference type="ARBA" id="ARBA00023012"/>
    </source>
</evidence>
<dbReference type="Pfam" id="PF00072">
    <property type="entry name" value="Response_reg"/>
    <property type="match status" value="1"/>
</dbReference>
<dbReference type="PANTHER" id="PTHR48111:SF73">
    <property type="entry name" value="ALKALINE PHOSPHATASE SYNTHESIS TRANSCRIPTIONAL REGULATORY PROTEIN PHOP"/>
    <property type="match status" value="1"/>
</dbReference>
<sequence length="223" mass="25721">MIKILLVDDETRMLDLLELYLEPIGFTCEKTISGAVAVEKVKSNRYDVVLLDIMMPEVSGFHVCKQIRAFSNVPIIMLTAREAKEDVVRGLKSGADDYITKPFNEEELIARIDAVLRRSGHENTMEINELTWDESTHELTYMDQTIPLTPKEFSIIGYLIKKPNRVYSREQLIDLIWGMDADTEGRTIDSHVRNMREKVRKSGFPIDDHLKTVWGVGYKWVNE</sequence>
<evidence type="ECO:0000313" key="11">
    <source>
        <dbReference type="EMBL" id="MCZ0704160.1"/>
    </source>
</evidence>
<comment type="caution">
    <text evidence="11">The sequence shown here is derived from an EMBL/GenBank/DDBJ whole genome shotgun (WGS) entry which is preliminary data.</text>
</comment>
<dbReference type="Gene3D" id="6.10.250.690">
    <property type="match status" value="1"/>
</dbReference>
<dbReference type="SUPFAM" id="SSF46894">
    <property type="entry name" value="C-terminal effector domain of the bipartite response regulators"/>
    <property type="match status" value="1"/>
</dbReference>
<comment type="subcellular location">
    <subcellularLocation>
        <location evidence="1">Cytoplasm</location>
    </subcellularLocation>
</comment>
<dbReference type="InterPro" id="IPR011006">
    <property type="entry name" value="CheY-like_superfamily"/>
</dbReference>
<dbReference type="InterPro" id="IPR001789">
    <property type="entry name" value="Sig_transdc_resp-reg_receiver"/>
</dbReference>
<feature type="domain" description="OmpR/PhoB-type" evidence="10">
    <location>
        <begin position="122"/>
        <end position="222"/>
    </location>
</feature>
<keyword evidence="2 7" id="KW-0597">Phosphoprotein</keyword>
<dbReference type="InterPro" id="IPR016032">
    <property type="entry name" value="Sig_transdc_resp-reg_C-effctor"/>
</dbReference>
<dbReference type="InterPro" id="IPR036388">
    <property type="entry name" value="WH-like_DNA-bd_sf"/>
</dbReference>
<name>A0A9J6RET6_9BACI</name>
<accession>A0A9J6RET6</accession>
<dbReference type="RefSeq" id="WP_268780928.1">
    <property type="nucleotide sequence ID" value="NZ_JAPRAT010000029.1"/>
</dbReference>
<dbReference type="PROSITE" id="PS50110">
    <property type="entry name" value="RESPONSE_REGULATORY"/>
    <property type="match status" value="1"/>
</dbReference>
<dbReference type="Proteomes" id="UP001084197">
    <property type="component" value="Unassembled WGS sequence"/>
</dbReference>
<feature type="DNA-binding region" description="OmpR/PhoB-type" evidence="8">
    <location>
        <begin position="122"/>
        <end position="222"/>
    </location>
</feature>
<dbReference type="InterPro" id="IPR039420">
    <property type="entry name" value="WalR-like"/>
</dbReference>
<evidence type="ECO:0000256" key="5">
    <source>
        <dbReference type="ARBA" id="ARBA00023125"/>
    </source>
</evidence>
<evidence type="ECO:0000259" key="9">
    <source>
        <dbReference type="PROSITE" id="PS50110"/>
    </source>
</evidence>
<keyword evidence="5 8" id="KW-0238">DNA-binding</keyword>
<evidence type="ECO:0000256" key="1">
    <source>
        <dbReference type="ARBA" id="ARBA00004496"/>
    </source>
</evidence>
<evidence type="ECO:0000256" key="8">
    <source>
        <dbReference type="PROSITE-ProRule" id="PRU01091"/>
    </source>
</evidence>
<dbReference type="SMART" id="SM00862">
    <property type="entry name" value="Trans_reg_C"/>
    <property type="match status" value="1"/>
</dbReference>
<reference evidence="11" key="1">
    <citation type="submission" date="2022-11" db="EMBL/GenBank/DDBJ databases">
        <title>WGS of Natronobacillus azotifigens 24KS-1, an anaerobic diazotrophic haloalkaliphile from soda-rich habitats.</title>
        <authorList>
            <person name="Sorokin D.Y."/>
            <person name="Merkel A.Y."/>
        </authorList>
    </citation>
    <scope>NUCLEOTIDE SEQUENCE</scope>
    <source>
        <strain evidence="11">24KS-1</strain>
    </source>
</reference>
<proteinExistence type="predicted"/>
<evidence type="ECO:0000256" key="4">
    <source>
        <dbReference type="ARBA" id="ARBA00023015"/>
    </source>
</evidence>
<dbReference type="InterPro" id="IPR001867">
    <property type="entry name" value="OmpR/PhoB-type_DNA-bd"/>
</dbReference>
<dbReference type="GO" id="GO:0000976">
    <property type="term" value="F:transcription cis-regulatory region binding"/>
    <property type="evidence" value="ECO:0007669"/>
    <property type="project" value="TreeGrafter"/>
</dbReference>